<keyword evidence="17" id="KW-1185">Reference proteome</keyword>
<evidence type="ECO:0000256" key="1">
    <source>
        <dbReference type="ARBA" id="ARBA00004585"/>
    </source>
</evidence>
<evidence type="ECO:0000256" key="12">
    <source>
        <dbReference type="SAM" id="MobiDB-lite"/>
    </source>
</evidence>
<name>A0A8S1DPB9_9INSE</name>
<evidence type="ECO:0000256" key="4">
    <source>
        <dbReference type="ARBA" id="ARBA00022692"/>
    </source>
</evidence>
<protein>
    <recommendedName>
        <fullName evidence="18">ABC transporter domain-containing protein</fullName>
    </recommendedName>
</protein>
<feature type="domain" description="ABC transporter" evidence="14">
    <location>
        <begin position="482"/>
        <end position="708"/>
    </location>
</feature>
<keyword evidence="11" id="KW-0576">Peroxisome</keyword>
<evidence type="ECO:0000259" key="15">
    <source>
        <dbReference type="PROSITE" id="PS50929"/>
    </source>
</evidence>
<evidence type="ECO:0000256" key="11">
    <source>
        <dbReference type="ARBA" id="ARBA00023140"/>
    </source>
</evidence>
<dbReference type="InterPro" id="IPR003439">
    <property type="entry name" value="ABC_transporter-like_ATP-bd"/>
</dbReference>
<evidence type="ECO:0000259" key="14">
    <source>
        <dbReference type="PROSITE" id="PS50893"/>
    </source>
</evidence>
<dbReference type="InterPro" id="IPR050835">
    <property type="entry name" value="ABC_transporter_sub-D"/>
</dbReference>
<accession>A0A8S1DPB9</accession>
<reference evidence="16 17" key="1">
    <citation type="submission" date="2020-04" db="EMBL/GenBank/DDBJ databases">
        <authorList>
            <person name="Alioto T."/>
            <person name="Alioto T."/>
            <person name="Gomez Garrido J."/>
        </authorList>
    </citation>
    <scope>NUCLEOTIDE SEQUENCE [LARGE SCALE GENOMIC DNA]</scope>
</reference>
<keyword evidence="3" id="KW-0813">Transport</keyword>
<comment type="subcellular location">
    <subcellularLocation>
        <location evidence="1">Peroxisome membrane</location>
        <topology evidence="1">Multi-pass membrane protein</topology>
    </subcellularLocation>
</comment>
<dbReference type="PROSITE" id="PS50893">
    <property type="entry name" value="ABC_TRANSPORTER_2"/>
    <property type="match status" value="1"/>
</dbReference>
<dbReference type="PROSITE" id="PS00211">
    <property type="entry name" value="ABC_TRANSPORTER_1"/>
    <property type="match status" value="1"/>
</dbReference>
<dbReference type="GO" id="GO:0005524">
    <property type="term" value="F:ATP binding"/>
    <property type="evidence" value="ECO:0007669"/>
    <property type="project" value="UniProtKB-KW"/>
</dbReference>
<keyword evidence="8" id="KW-1278">Translocase</keyword>
<dbReference type="GO" id="GO:0005778">
    <property type="term" value="C:peroxisomal membrane"/>
    <property type="evidence" value="ECO:0007669"/>
    <property type="project" value="UniProtKB-SubCell"/>
</dbReference>
<dbReference type="InterPro" id="IPR017871">
    <property type="entry name" value="ABC_transporter-like_CS"/>
</dbReference>
<dbReference type="Pfam" id="PF06472">
    <property type="entry name" value="ABC_membrane_2"/>
    <property type="match status" value="1"/>
</dbReference>
<organism evidence="16 17">
    <name type="scientific">Cloeon dipterum</name>
    <dbReference type="NCBI Taxonomy" id="197152"/>
    <lineage>
        <taxon>Eukaryota</taxon>
        <taxon>Metazoa</taxon>
        <taxon>Ecdysozoa</taxon>
        <taxon>Arthropoda</taxon>
        <taxon>Hexapoda</taxon>
        <taxon>Insecta</taxon>
        <taxon>Pterygota</taxon>
        <taxon>Palaeoptera</taxon>
        <taxon>Ephemeroptera</taxon>
        <taxon>Pisciforma</taxon>
        <taxon>Baetidae</taxon>
        <taxon>Cloeon</taxon>
    </lineage>
</organism>
<dbReference type="InterPro" id="IPR027417">
    <property type="entry name" value="P-loop_NTPase"/>
</dbReference>
<keyword evidence="6" id="KW-0378">Hydrolase</keyword>
<dbReference type="PROSITE" id="PS50929">
    <property type="entry name" value="ABC_TM1F"/>
    <property type="match status" value="1"/>
</dbReference>
<dbReference type="SUPFAM" id="SSF52540">
    <property type="entry name" value="P-loop containing nucleoside triphosphate hydrolases"/>
    <property type="match status" value="1"/>
</dbReference>
<dbReference type="AlphaFoldDB" id="A0A8S1DPB9"/>
<dbReference type="FunFam" id="3.40.50.300:FF:000800">
    <property type="entry name" value="ATP-binding cassette sub-family D member 1"/>
    <property type="match status" value="1"/>
</dbReference>
<dbReference type="EMBL" id="CADEPI010000196">
    <property type="protein sequence ID" value="CAB3379855.1"/>
    <property type="molecule type" value="Genomic_DNA"/>
</dbReference>
<dbReference type="PANTHER" id="PTHR11384:SF67">
    <property type="entry name" value="ATP-BINDING CASSETTE SUB-FAMILY D MEMBER 1"/>
    <property type="match status" value="1"/>
</dbReference>
<dbReference type="GO" id="GO:0007031">
    <property type="term" value="P:peroxisome organization"/>
    <property type="evidence" value="ECO:0007669"/>
    <property type="project" value="TreeGrafter"/>
</dbReference>
<evidence type="ECO:0000256" key="13">
    <source>
        <dbReference type="SAM" id="Phobius"/>
    </source>
</evidence>
<dbReference type="SMART" id="SM00382">
    <property type="entry name" value="AAA"/>
    <property type="match status" value="1"/>
</dbReference>
<evidence type="ECO:0000256" key="5">
    <source>
        <dbReference type="ARBA" id="ARBA00022741"/>
    </source>
</evidence>
<dbReference type="GO" id="GO:0042760">
    <property type="term" value="P:very long-chain fatty acid catabolic process"/>
    <property type="evidence" value="ECO:0007669"/>
    <property type="project" value="TreeGrafter"/>
</dbReference>
<sequence length="741" mass="81957">MAGVVSKMWDDALLKYNVPRETVGRAVAVAAVAAYAAKLSVPRVRRWLQSGDDNGQPGADNNNLPPIKKRRSQVDIKRMHRVNKEFLLQLEKLLRVMIPGVWSKESALLGVHTLSLAARTFLSIYVAALEGHIVKHIVRRDARSFMLMLLRWFAVAIPATFINSAIRFLECKLALAFRSRLVDHAYGLYFNDQTYYRVSNLDGRVENADHCLTDDISAFTSSVAHLYSHITKPLFDCALVTVALAQSTHQMGANVVQGPLLACAVITVTGHILKAVSPHFGQLVSEEANRKGYLRAIHSRVIANAEEIAFYNGQKVELNHLRRAYKSLVFQMNKIFRQRLWYVMLEQFLMKYVWSGTGLVMVSLPILTGARQAGTGHGSSSSSDSVSQRTQYFTTAKNLLVSGGDAVERLMSSYKEIVELAGYTARVAEMLQVFEEVSRGEYQRTAVTNSKGVHTQSCLVQFNSEGQPLIKGRILESKDGSIRLEEVPIVTPNCDIVVSSLSIAVEPGTHLLITGPNGCGKSSLLRILSGLWPIYAGKLIRPAVCSMFYIPQRPYMTLGNLRDQVIYPDTVQEMAAKGIADTDLENILAVVRLRHIVTREGGWDVEADWKDVLSGGEKQRMGMARLFYHKPQFALLDECTSAVSLDVEGAMYQAAKDAGITLLTITHRPSLWKFHSHILQFDGEGGWKFGPLELHESSPSPAPVSETPRIMPYSKKEVLETAGSKNVPSVNGGVTELASSA</sequence>
<feature type="transmembrane region" description="Helical" evidence="13">
    <location>
        <begin position="149"/>
        <end position="169"/>
    </location>
</feature>
<keyword evidence="9 13" id="KW-1133">Transmembrane helix</keyword>
<dbReference type="GO" id="GO:0140359">
    <property type="term" value="F:ABC-type transporter activity"/>
    <property type="evidence" value="ECO:0007669"/>
    <property type="project" value="InterPro"/>
</dbReference>
<dbReference type="Gene3D" id="1.20.1560.10">
    <property type="entry name" value="ABC transporter type 1, transmembrane domain"/>
    <property type="match status" value="1"/>
</dbReference>
<dbReference type="Pfam" id="PF00005">
    <property type="entry name" value="ABC_tran"/>
    <property type="match status" value="1"/>
</dbReference>
<keyword evidence="5" id="KW-0547">Nucleotide-binding</keyword>
<dbReference type="GO" id="GO:0016887">
    <property type="term" value="F:ATP hydrolysis activity"/>
    <property type="evidence" value="ECO:0007669"/>
    <property type="project" value="InterPro"/>
</dbReference>
<evidence type="ECO:0000256" key="2">
    <source>
        <dbReference type="ARBA" id="ARBA00008575"/>
    </source>
</evidence>
<dbReference type="PANTHER" id="PTHR11384">
    <property type="entry name" value="ATP-BINDING CASSETTE, SUB-FAMILY D MEMBER"/>
    <property type="match status" value="1"/>
</dbReference>
<dbReference type="CDD" id="cd03223">
    <property type="entry name" value="ABCD_peroxisomal_ALDP"/>
    <property type="match status" value="1"/>
</dbReference>
<dbReference type="SUPFAM" id="SSF90123">
    <property type="entry name" value="ABC transporter transmembrane region"/>
    <property type="match status" value="1"/>
</dbReference>
<dbReference type="Gene3D" id="3.40.50.300">
    <property type="entry name" value="P-loop containing nucleotide triphosphate hydrolases"/>
    <property type="match status" value="1"/>
</dbReference>
<evidence type="ECO:0000256" key="3">
    <source>
        <dbReference type="ARBA" id="ARBA00022448"/>
    </source>
</evidence>
<comment type="similarity">
    <text evidence="2">Belongs to the ABC transporter superfamily. ABCD family. Peroxisomal fatty acyl CoA transporter (TC 3.A.1.203) subfamily.</text>
</comment>
<evidence type="ECO:0008006" key="18">
    <source>
        <dbReference type="Google" id="ProtNLM"/>
    </source>
</evidence>
<evidence type="ECO:0000256" key="7">
    <source>
        <dbReference type="ARBA" id="ARBA00022840"/>
    </source>
</evidence>
<proteinExistence type="inferred from homology"/>
<evidence type="ECO:0000256" key="8">
    <source>
        <dbReference type="ARBA" id="ARBA00022967"/>
    </source>
</evidence>
<feature type="region of interest" description="Disordered" evidence="12">
    <location>
        <begin position="49"/>
        <end position="71"/>
    </location>
</feature>
<keyword evidence="10 13" id="KW-0472">Membrane</keyword>
<dbReference type="InterPro" id="IPR003593">
    <property type="entry name" value="AAA+_ATPase"/>
</dbReference>
<dbReference type="InterPro" id="IPR011527">
    <property type="entry name" value="ABC1_TM_dom"/>
</dbReference>
<dbReference type="InterPro" id="IPR036640">
    <property type="entry name" value="ABC1_TM_sf"/>
</dbReference>
<evidence type="ECO:0000313" key="17">
    <source>
        <dbReference type="Proteomes" id="UP000494165"/>
    </source>
</evidence>
<evidence type="ECO:0000256" key="10">
    <source>
        <dbReference type="ARBA" id="ARBA00023136"/>
    </source>
</evidence>
<dbReference type="GO" id="GO:0005324">
    <property type="term" value="F:long-chain fatty acid transmembrane transporter activity"/>
    <property type="evidence" value="ECO:0007669"/>
    <property type="project" value="TreeGrafter"/>
</dbReference>
<comment type="caution">
    <text evidence="16">The sequence shown here is derived from an EMBL/GenBank/DDBJ whole genome shotgun (WGS) entry which is preliminary data.</text>
</comment>
<dbReference type="GO" id="GO:0015910">
    <property type="term" value="P:long-chain fatty acid import into peroxisome"/>
    <property type="evidence" value="ECO:0007669"/>
    <property type="project" value="TreeGrafter"/>
</dbReference>
<dbReference type="OrthoDB" id="422637at2759"/>
<evidence type="ECO:0000313" key="16">
    <source>
        <dbReference type="EMBL" id="CAB3379855.1"/>
    </source>
</evidence>
<gene>
    <name evidence="16" type="ORF">CLODIP_2_CD00034</name>
</gene>
<dbReference type="GO" id="GO:0006635">
    <property type="term" value="P:fatty acid beta-oxidation"/>
    <property type="evidence" value="ECO:0007669"/>
    <property type="project" value="TreeGrafter"/>
</dbReference>
<evidence type="ECO:0000256" key="9">
    <source>
        <dbReference type="ARBA" id="ARBA00022989"/>
    </source>
</evidence>
<keyword evidence="7" id="KW-0067">ATP-binding</keyword>
<feature type="domain" description="ABC transmembrane type-1" evidence="15">
    <location>
        <begin position="113"/>
        <end position="350"/>
    </location>
</feature>
<dbReference type="Proteomes" id="UP000494165">
    <property type="component" value="Unassembled WGS sequence"/>
</dbReference>
<evidence type="ECO:0000256" key="6">
    <source>
        <dbReference type="ARBA" id="ARBA00022801"/>
    </source>
</evidence>
<keyword evidence="4 13" id="KW-0812">Transmembrane</keyword>